<dbReference type="GO" id="GO:0070069">
    <property type="term" value="C:cytochrome complex"/>
    <property type="evidence" value="ECO:0007669"/>
    <property type="project" value="UniProtKB-UniRule"/>
</dbReference>
<feature type="transmembrane region" description="Helical" evidence="12">
    <location>
        <begin position="126"/>
        <end position="149"/>
    </location>
</feature>
<comment type="similarity">
    <text evidence="2 12">Belongs to the cytochrome ubiquinol oxidase subunit 1 family.</text>
</comment>
<evidence type="ECO:0000256" key="3">
    <source>
        <dbReference type="ARBA" id="ARBA00022448"/>
    </source>
</evidence>
<feature type="transmembrane region" description="Helical" evidence="12">
    <location>
        <begin position="15"/>
        <end position="37"/>
    </location>
</feature>
<keyword evidence="10 12" id="KW-0408">Iron</keyword>
<keyword evidence="11 12" id="KW-0472">Membrane</keyword>
<evidence type="ECO:0000256" key="1">
    <source>
        <dbReference type="ARBA" id="ARBA00004651"/>
    </source>
</evidence>
<evidence type="ECO:0000256" key="12">
    <source>
        <dbReference type="PIRNR" id="PIRNR006446"/>
    </source>
</evidence>
<dbReference type="Proteomes" id="UP000266177">
    <property type="component" value="Unassembled WGS sequence"/>
</dbReference>
<evidence type="ECO:0000256" key="2">
    <source>
        <dbReference type="ARBA" id="ARBA00009819"/>
    </source>
</evidence>
<evidence type="ECO:0000256" key="9">
    <source>
        <dbReference type="ARBA" id="ARBA00022989"/>
    </source>
</evidence>
<evidence type="ECO:0000256" key="8">
    <source>
        <dbReference type="ARBA" id="ARBA00022982"/>
    </source>
</evidence>
<accession>A0A3A3GJ81</accession>
<dbReference type="PIRSF" id="PIRSF006446">
    <property type="entry name" value="Cyt_quinol_oxidase_1"/>
    <property type="match status" value="1"/>
</dbReference>
<dbReference type="GO" id="GO:0020037">
    <property type="term" value="F:heme binding"/>
    <property type="evidence" value="ECO:0007669"/>
    <property type="project" value="TreeGrafter"/>
</dbReference>
<evidence type="ECO:0000256" key="5">
    <source>
        <dbReference type="ARBA" id="ARBA00022617"/>
    </source>
</evidence>
<feature type="transmembrane region" description="Helical" evidence="12">
    <location>
        <begin position="357"/>
        <end position="379"/>
    </location>
</feature>
<dbReference type="GO" id="GO:0009055">
    <property type="term" value="F:electron transfer activity"/>
    <property type="evidence" value="ECO:0007669"/>
    <property type="project" value="UniProtKB-UniRule"/>
</dbReference>
<keyword evidence="5 12" id="KW-0349">Heme</keyword>
<dbReference type="Pfam" id="PF01654">
    <property type="entry name" value="Cyt_bd_oxida_I"/>
    <property type="match status" value="1"/>
</dbReference>
<protein>
    <submittedName>
        <fullName evidence="13">Cytochrome ubiquinol oxidase subunit I</fullName>
    </submittedName>
</protein>
<dbReference type="AlphaFoldDB" id="A0A3A3GJ81"/>
<dbReference type="InterPro" id="IPR002585">
    <property type="entry name" value="Cyt-d_ubiquinol_oxidase_su_1"/>
</dbReference>
<dbReference type="GO" id="GO:0046872">
    <property type="term" value="F:metal ion binding"/>
    <property type="evidence" value="ECO:0007669"/>
    <property type="project" value="UniProtKB-UniRule"/>
</dbReference>
<dbReference type="EMBL" id="QYZD01000007">
    <property type="protein sequence ID" value="RJG24231.1"/>
    <property type="molecule type" value="Genomic_DNA"/>
</dbReference>
<sequence length="457" mass="51026">MDSVTMTRSLFGTSMAFHIIFATLGVGMSLMIVFAEIMYWRKKDSDYAIMAKRWTKTLGILLGVAIPSGTIVGVMLALLWPGFMEIVGQVIALPFQIEIWAFFFEALFMAIYFYAADRLTHGMRILSVFFVMVGASASAALITAAQAWMNTPAGFRIVDGQITDVDPWAAFFNPSYATSALHVLSTAYMTGAFFVVTVAAWRLLKRNVTEREAAYHRKGLMLGLVIGLVMTLATAINGHAAAQSMYRHNPEKLAAAEALFETTTHAPLVLGGIPDPETRTIKYGIEFPGMLSFLASNRFDAEVKGLNEIPREDWPPLFVHTLFNLMVVIGFGLLGLALVVVLWRAFTRKSPRPYPRWLRYVLAVTGPLSLLSIEIGWIFSCSARQPWTIYRIQRTSEAALQSDDMGSLFLLFVGIYVLLLVLTAIVLRFYFRRHPVSAELQEPTPDHDRPHTEEAFT</sequence>
<keyword evidence="9 12" id="KW-1133">Transmembrane helix</keyword>
<evidence type="ECO:0000256" key="10">
    <source>
        <dbReference type="ARBA" id="ARBA00023004"/>
    </source>
</evidence>
<name>A0A3A3GJ81_PANTH</name>
<dbReference type="GO" id="GO:0016682">
    <property type="term" value="F:oxidoreductase activity, acting on diphenols and related substances as donors, oxygen as acceptor"/>
    <property type="evidence" value="ECO:0007669"/>
    <property type="project" value="TreeGrafter"/>
</dbReference>
<proteinExistence type="inferred from homology"/>
<evidence type="ECO:0000313" key="14">
    <source>
        <dbReference type="Proteomes" id="UP000266177"/>
    </source>
</evidence>
<keyword evidence="3 12" id="KW-0813">Transport</keyword>
<keyword evidence="4 12" id="KW-1003">Cell membrane</keyword>
<dbReference type="PANTHER" id="PTHR30365">
    <property type="entry name" value="CYTOCHROME D UBIQUINOL OXIDASE"/>
    <property type="match status" value="1"/>
</dbReference>
<reference evidence="13 14" key="1">
    <citation type="submission" date="2018-09" db="EMBL/GenBank/DDBJ databases">
        <title>Paenibacillus SK2017-BO5.</title>
        <authorList>
            <person name="Piskunova J.V."/>
            <person name="Dubiley S.A."/>
            <person name="Severinov K.V."/>
        </authorList>
    </citation>
    <scope>NUCLEOTIDE SEQUENCE [LARGE SCALE GENOMIC DNA]</scope>
    <source>
        <strain evidence="13 14">BO5</strain>
    </source>
</reference>
<feature type="transmembrane region" description="Helical" evidence="12">
    <location>
        <begin position="86"/>
        <end position="114"/>
    </location>
</feature>
<feature type="transmembrane region" description="Helical" evidence="12">
    <location>
        <begin position="322"/>
        <end position="345"/>
    </location>
</feature>
<evidence type="ECO:0000256" key="4">
    <source>
        <dbReference type="ARBA" id="ARBA00022475"/>
    </source>
</evidence>
<comment type="caution">
    <text evidence="13">The sequence shown here is derived from an EMBL/GenBank/DDBJ whole genome shotgun (WGS) entry which is preliminary data.</text>
</comment>
<keyword evidence="7 12" id="KW-0479">Metal-binding</keyword>
<keyword evidence="6 12" id="KW-0812">Transmembrane</keyword>
<dbReference type="GO" id="GO:0019646">
    <property type="term" value="P:aerobic electron transport chain"/>
    <property type="evidence" value="ECO:0007669"/>
    <property type="project" value="InterPro"/>
</dbReference>
<keyword evidence="8 12" id="KW-0249">Electron transport</keyword>
<comment type="subcellular location">
    <subcellularLocation>
        <location evidence="1">Cell membrane</location>
        <topology evidence="1">Multi-pass membrane protein</topology>
    </subcellularLocation>
</comment>
<gene>
    <name evidence="13" type="ORF">DQX05_10190</name>
</gene>
<feature type="transmembrane region" description="Helical" evidence="12">
    <location>
        <begin position="58"/>
        <end position="80"/>
    </location>
</feature>
<organism evidence="13 14">
    <name type="scientific">Paenibacillus thiaminolyticus</name>
    <name type="common">Bacillus thiaminolyticus</name>
    <dbReference type="NCBI Taxonomy" id="49283"/>
    <lineage>
        <taxon>Bacteria</taxon>
        <taxon>Bacillati</taxon>
        <taxon>Bacillota</taxon>
        <taxon>Bacilli</taxon>
        <taxon>Bacillales</taxon>
        <taxon>Paenibacillaceae</taxon>
        <taxon>Paenibacillus</taxon>
    </lineage>
</organism>
<dbReference type="GO" id="GO:0005886">
    <property type="term" value="C:plasma membrane"/>
    <property type="evidence" value="ECO:0007669"/>
    <property type="project" value="UniProtKB-SubCell"/>
</dbReference>
<dbReference type="OrthoDB" id="9807042at2"/>
<feature type="transmembrane region" description="Helical" evidence="12">
    <location>
        <begin position="408"/>
        <end position="431"/>
    </location>
</feature>
<dbReference type="PANTHER" id="PTHR30365:SF14">
    <property type="entry name" value="CYTOCHROME BD MENAQUINOL OXIDASE SUBUNIT I-RELATED"/>
    <property type="match status" value="1"/>
</dbReference>
<evidence type="ECO:0000256" key="6">
    <source>
        <dbReference type="ARBA" id="ARBA00022692"/>
    </source>
</evidence>
<evidence type="ECO:0000256" key="11">
    <source>
        <dbReference type="ARBA" id="ARBA00023136"/>
    </source>
</evidence>
<feature type="transmembrane region" description="Helical" evidence="12">
    <location>
        <begin position="180"/>
        <end position="201"/>
    </location>
</feature>
<evidence type="ECO:0000313" key="13">
    <source>
        <dbReference type="EMBL" id="RJG24231.1"/>
    </source>
</evidence>
<feature type="transmembrane region" description="Helical" evidence="12">
    <location>
        <begin position="222"/>
        <end position="242"/>
    </location>
</feature>
<evidence type="ECO:0000256" key="7">
    <source>
        <dbReference type="ARBA" id="ARBA00022723"/>
    </source>
</evidence>
<dbReference type="RefSeq" id="WP_119793225.1">
    <property type="nucleotide sequence ID" value="NZ_QYZD01000007.1"/>
</dbReference>